<keyword evidence="16" id="KW-1185">Reference proteome</keyword>
<feature type="binding site" evidence="12">
    <location>
        <position position="551"/>
    </location>
    <ligand>
        <name>Mg(2+)</name>
        <dbReference type="ChEBI" id="CHEBI:18420"/>
    </ligand>
</feature>
<feature type="site" description="Critical for catalysis" evidence="10">
    <location>
        <position position="423"/>
    </location>
</feature>
<evidence type="ECO:0000256" key="4">
    <source>
        <dbReference type="ARBA" id="ARBA00022842"/>
    </source>
</evidence>
<feature type="coiled-coil region" evidence="14">
    <location>
        <begin position="680"/>
        <end position="711"/>
    </location>
</feature>
<dbReference type="AlphaFoldDB" id="A0A7W7Y610"/>
<dbReference type="GO" id="GO:0046872">
    <property type="term" value="F:metal ion binding"/>
    <property type="evidence" value="ECO:0007669"/>
    <property type="project" value="UniProtKB-KW"/>
</dbReference>
<reference evidence="15 16" key="1">
    <citation type="submission" date="2020-08" db="EMBL/GenBank/DDBJ databases">
        <title>Genomic Encyclopedia of Type Strains, Phase IV (KMG-IV): sequencing the most valuable type-strain genomes for metagenomic binning, comparative biology and taxonomic classification.</title>
        <authorList>
            <person name="Goeker M."/>
        </authorList>
    </citation>
    <scope>NUCLEOTIDE SEQUENCE [LARGE SCALE GENOMIC DNA]</scope>
    <source>
        <strain evidence="15 16">DSM 22071</strain>
    </source>
</reference>
<evidence type="ECO:0000256" key="12">
    <source>
        <dbReference type="PIRSR" id="PIRSR009407-3"/>
    </source>
</evidence>
<evidence type="ECO:0000256" key="10">
    <source>
        <dbReference type="PIRSR" id="PIRSR009407-1"/>
    </source>
</evidence>
<dbReference type="EMBL" id="JACHID010000015">
    <property type="protein sequence ID" value="MBB5022745.1"/>
    <property type="molecule type" value="Genomic_DNA"/>
</dbReference>
<dbReference type="SUPFAM" id="SSF53659">
    <property type="entry name" value="Isocitrate/Isopropylmalate dehydrogenase-like"/>
    <property type="match status" value="1"/>
</dbReference>
<dbReference type="GO" id="GO:0006097">
    <property type="term" value="P:glyoxylate cycle"/>
    <property type="evidence" value="ECO:0007669"/>
    <property type="project" value="UniProtKB-KW"/>
</dbReference>
<dbReference type="PANTHER" id="PTHR36999">
    <property type="entry name" value="ISOCITRATE DEHYDROGENASE [NADP]"/>
    <property type="match status" value="1"/>
</dbReference>
<dbReference type="Proteomes" id="UP000528322">
    <property type="component" value="Unassembled WGS sequence"/>
</dbReference>
<feature type="binding site" evidence="13">
    <location>
        <position position="652"/>
    </location>
    <ligand>
        <name>NADP(+)</name>
        <dbReference type="ChEBI" id="CHEBI:58349"/>
    </ligand>
</feature>
<sequence>MAQQKAKIIWTEIDEAPALATYSLLPIVRAYSKGSGIDVEAWDISLAGRILAHFPDYLTEEQRIPDYLAKMGELAKTPEANIIKLPNISASIPQLMEAIKELQEQGYKVPDYPAEPKDEKEKDINARYAKVLGSAVNPVLREGNSDRRAATAVKEHAKKNPHRFMKPWPEQSKTRVANMQDKDFFSSENAMTADKDMDVKIEFTDSSGSKTVLKEKTPVLAGEVIDTAVMNTTALRKFYEEQIEEAKKDGVLLSLHLKATMMKVSDPIMFGHCVSVYYKDALEKHAATLKELGFNPNYGIGDLYERVANLPEAKRNEIIADVEACYKTRPELGMVDSSQGITNLHVPSDIIIDASMPVVVRDGGKMWGPDDDLHDCIAMIPDRCYAGMYQEVIEDCQKNGAYDPSTLGSVSNVGLMAQKAEEYGSHDKTFEMADSGTVRVLDPSGNTLLEQKVEKGDIFRMCQVKDIPIQDWVKLAVNRAKASGAPAVFWLDKNRAHDAELIKKVEKYLNDHDTNGLTIKIMAPRDAMRYSLERFRKGEDTISVTGNVLRDYLTDLFPIIELGTSAKMLSIVPLLNGGGLFETGAGGSAPKHVQQFVKEGYLRWDSLGEFCALAASLEHIATAYNNPDAKMLADTLDKAIAKFLDNNRSPSRKVGSIDNRGSHFYLALYWAQELAAQDYSKELKEQFSKVAKQLEENEEKINQELIGAQGSPQDIGGYYHPDAEKTSKAMRPSPTLNAILDAIA</sequence>
<feature type="binding site" evidence="11">
    <location>
        <begin position="134"/>
        <end position="141"/>
    </location>
    <ligand>
        <name>substrate</name>
    </ligand>
</feature>
<evidence type="ECO:0000256" key="14">
    <source>
        <dbReference type="SAM" id="Coils"/>
    </source>
</evidence>
<evidence type="ECO:0000256" key="7">
    <source>
        <dbReference type="ARBA" id="ARBA00023554"/>
    </source>
</evidence>
<feature type="binding site" evidence="13">
    <location>
        <begin position="84"/>
        <end position="89"/>
    </location>
    <ligand>
        <name>NADP(+)</name>
        <dbReference type="ChEBI" id="CHEBI:58349"/>
    </ligand>
</feature>
<keyword evidence="2 9" id="KW-0816">Tricarboxylic acid cycle</keyword>
<feature type="binding site" evidence="12">
    <location>
        <position position="353"/>
    </location>
    <ligand>
        <name>Mg(2+)</name>
        <dbReference type="ChEBI" id="CHEBI:18420"/>
    </ligand>
</feature>
<comment type="catalytic activity">
    <reaction evidence="7 9">
        <text>D-threo-isocitrate + NADP(+) = 2-oxoglutarate + CO2 + NADPH</text>
        <dbReference type="Rhea" id="RHEA:19629"/>
        <dbReference type="ChEBI" id="CHEBI:15562"/>
        <dbReference type="ChEBI" id="CHEBI:16526"/>
        <dbReference type="ChEBI" id="CHEBI:16810"/>
        <dbReference type="ChEBI" id="CHEBI:57783"/>
        <dbReference type="ChEBI" id="CHEBI:58349"/>
        <dbReference type="EC" id="1.1.1.42"/>
    </reaction>
</comment>
<dbReference type="GO" id="GO:0004450">
    <property type="term" value="F:isocitrate dehydrogenase (NADP+) activity"/>
    <property type="evidence" value="ECO:0007669"/>
    <property type="project" value="UniProtKB-EC"/>
</dbReference>
<keyword evidence="6 9" id="KW-0560">Oxidoreductase</keyword>
<evidence type="ECO:0000256" key="6">
    <source>
        <dbReference type="ARBA" id="ARBA00023002"/>
    </source>
</evidence>
<feature type="binding site" evidence="12">
    <location>
        <position position="555"/>
    </location>
    <ligand>
        <name>Mg(2+)</name>
        <dbReference type="ChEBI" id="CHEBI:18420"/>
    </ligand>
</feature>
<feature type="binding site" evidence="11">
    <location>
        <position position="147"/>
    </location>
    <ligand>
        <name>D-threo-isocitrate</name>
        <dbReference type="ChEBI" id="CHEBI:15562"/>
    </ligand>
</feature>
<keyword evidence="1 9" id="KW-0329">Glyoxylate bypass</keyword>
<accession>A0A7W7Y610</accession>
<dbReference type="Gene3D" id="3.40.718.10">
    <property type="entry name" value="Isopropylmalate Dehydrogenase"/>
    <property type="match status" value="1"/>
</dbReference>
<evidence type="ECO:0000256" key="1">
    <source>
        <dbReference type="ARBA" id="ARBA00022435"/>
    </source>
</evidence>
<dbReference type="PIRSF" id="PIRSF009407">
    <property type="entry name" value="IDH_monmr"/>
    <property type="match status" value="1"/>
</dbReference>
<gene>
    <name evidence="15" type="ORF">HNR37_002088</name>
</gene>
<evidence type="ECO:0000313" key="16">
    <source>
        <dbReference type="Proteomes" id="UP000528322"/>
    </source>
</evidence>
<evidence type="ECO:0000256" key="5">
    <source>
        <dbReference type="ARBA" id="ARBA00022857"/>
    </source>
</evidence>
<evidence type="ECO:0000256" key="2">
    <source>
        <dbReference type="ARBA" id="ARBA00022532"/>
    </source>
</evidence>
<dbReference type="EC" id="1.1.1.42" evidence="9"/>
<evidence type="ECO:0000256" key="9">
    <source>
        <dbReference type="PIRNR" id="PIRNR009407"/>
    </source>
</evidence>
<evidence type="ECO:0000256" key="8">
    <source>
        <dbReference type="ARBA" id="ARBA00046318"/>
    </source>
</evidence>
<organism evidence="15 16">
    <name type="scientific">Desulfurispira natronophila</name>
    <dbReference type="NCBI Taxonomy" id="682562"/>
    <lineage>
        <taxon>Bacteria</taxon>
        <taxon>Pseudomonadati</taxon>
        <taxon>Chrysiogenota</taxon>
        <taxon>Chrysiogenia</taxon>
        <taxon>Chrysiogenales</taxon>
        <taxon>Chrysiogenaceae</taxon>
        <taxon>Desulfurispira</taxon>
    </lineage>
</organism>
<dbReference type="RefSeq" id="WP_183733821.1">
    <property type="nucleotide sequence ID" value="NZ_JACHID010000015.1"/>
</dbReference>
<evidence type="ECO:0000313" key="15">
    <source>
        <dbReference type="EMBL" id="MBB5022745.1"/>
    </source>
</evidence>
<keyword evidence="5 9" id="KW-0521">NADP</keyword>
<protein>
    <recommendedName>
        <fullName evidence="9">Isocitrate dehydrogenase [NADP]</fullName>
        <ecNumber evidence="9">1.1.1.42</ecNumber>
    </recommendedName>
    <alternativeName>
        <fullName evidence="9">Oxalosuccinate decarboxylase</fullName>
    </alternativeName>
</protein>
<feature type="binding site" evidence="13">
    <location>
        <position position="592"/>
    </location>
    <ligand>
        <name>NADP(+)</name>
        <dbReference type="ChEBI" id="CHEBI:58349"/>
    </ligand>
</feature>
<feature type="binding site" evidence="13">
    <location>
        <begin position="587"/>
        <end position="588"/>
    </location>
    <ligand>
        <name>NADP(+)</name>
        <dbReference type="ChEBI" id="CHEBI:58349"/>
    </ligand>
</feature>
<dbReference type="InterPro" id="IPR004436">
    <property type="entry name" value="Isocitrate_DH_NADP_mono"/>
</dbReference>
<evidence type="ECO:0000256" key="3">
    <source>
        <dbReference type="ARBA" id="ARBA00022723"/>
    </source>
</evidence>
<evidence type="ECO:0000256" key="11">
    <source>
        <dbReference type="PIRSR" id="PIRSR009407-2"/>
    </source>
</evidence>
<feature type="binding site" evidence="11">
    <location>
        <position position="550"/>
    </location>
    <ligand>
        <name>D-threo-isocitrate</name>
        <dbReference type="ChEBI" id="CHEBI:15562"/>
    </ligand>
</feature>
<feature type="binding site" evidence="13">
    <location>
        <begin position="603"/>
        <end position="605"/>
    </location>
    <ligand>
        <name>NADP(+)</name>
        <dbReference type="ChEBI" id="CHEBI:58349"/>
    </ligand>
</feature>
<keyword evidence="14" id="KW-0175">Coiled coil</keyword>
<keyword evidence="4 12" id="KW-0460">Magnesium</keyword>
<name>A0A7W7Y610_9BACT</name>
<evidence type="ECO:0000256" key="13">
    <source>
        <dbReference type="PIRSR" id="PIRSR009407-4"/>
    </source>
</evidence>
<keyword evidence="3 12" id="KW-0479">Metal-binding</keyword>
<dbReference type="Pfam" id="PF03971">
    <property type="entry name" value="IDH"/>
    <property type="match status" value="1"/>
</dbReference>
<dbReference type="NCBIfam" id="TIGR00178">
    <property type="entry name" value="monomer_idh"/>
    <property type="match status" value="1"/>
</dbReference>
<feature type="binding site" evidence="13">
    <location>
        <position position="137"/>
    </location>
    <ligand>
        <name>NADP(+)</name>
        <dbReference type="ChEBI" id="CHEBI:58349"/>
    </ligand>
</feature>
<dbReference type="PANTHER" id="PTHR36999:SF1">
    <property type="entry name" value="ISOCITRATE DEHYDROGENASE (NADP(+))"/>
    <property type="match status" value="1"/>
</dbReference>
<dbReference type="GO" id="GO:0006099">
    <property type="term" value="P:tricarboxylic acid cycle"/>
    <property type="evidence" value="ECO:0007669"/>
    <property type="project" value="UniProtKB-KW"/>
</dbReference>
<feature type="site" description="Critical for catalysis" evidence="10">
    <location>
        <position position="258"/>
    </location>
</feature>
<comment type="caution">
    <text evidence="15">The sequence shown here is derived from an EMBL/GenBank/DDBJ whole genome shotgun (WGS) entry which is preliminary data.</text>
</comment>
<proteinExistence type="inferred from homology"/>
<comment type="cofactor">
    <cofactor evidence="12">
        <name>Mg(2+)</name>
        <dbReference type="ChEBI" id="CHEBI:18420"/>
    </cofactor>
    <cofactor evidence="12">
        <name>Mn(2+)</name>
        <dbReference type="ChEBI" id="CHEBI:29035"/>
    </cofactor>
    <text evidence="12">Binds 1 Mg(2+) or Mn(2+) ion per subunit.</text>
</comment>
<comment type="similarity">
    <text evidence="8 9">Belongs to the monomeric-type IDH family.</text>
</comment>